<dbReference type="SUPFAM" id="SSF56219">
    <property type="entry name" value="DNase I-like"/>
    <property type="match status" value="1"/>
</dbReference>
<keyword evidence="3 4" id="KW-0460">Magnesium</keyword>
<organism evidence="6 7">
    <name type="scientific">Dacryopinax primogenitus (strain DJM 731)</name>
    <name type="common">Brown rot fungus</name>
    <dbReference type="NCBI Taxonomy" id="1858805"/>
    <lineage>
        <taxon>Eukaryota</taxon>
        <taxon>Fungi</taxon>
        <taxon>Dikarya</taxon>
        <taxon>Basidiomycota</taxon>
        <taxon>Agaricomycotina</taxon>
        <taxon>Dacrymycetes</taxon>
        <taxon>Dacrymycetales</taxon>
        <taxon>Dacrymycetaceae</taxon>
        <taxon>Dacryopinax</taxon>
    </lineage>
</organism>
<protein>
    <recommendedName>
        <fullName evidence="8">DNase I-like protein</fullName>
    </recommendedName>
</protein>
<feature type="site" description="Transition state stabilizer" evidence="5">
    <location>
        <position position="211"/>
    </location>
</feature>
<dbReference type="STRING" id="1858805.M5G0Y6"/>
<dbReference type="GeneID" id="63689110"/>
<accession>M5G0Y6</accession>
<comment type="cofactor">
    <cofactor evidence="4">
        <name>Mg(2+)</name>
        <dbReference type="ChEBI" id="CHEBI:18420"/>
    </cofactor>
    <cofactor evidence="4">
        <name>Mn(2+)</name>
        <dbReference type="ChEBI" id="CHEBI:29035"/>
    </cofactor>
    <text evidence="4">Probably binds two magnesium or manganese ions per subunit.</text>
</comment>
<dbReference type="Gene3D" id="3.60.10.10">
    <property type="entry name" value="Endonuclease/exonuclease/phosphatase"/>
    <property type="match status" value="1"/>
</dbReference>
<keyword evidence="1 4" id="KW-0479">Metal-binding</keyword>
<proteinExistence type="predicted"/>
<evidence type="ECO:0000256" key="2">
    <source>
        <dbReference type="ARBA" id="ARBA00022801"/>
    </source>
</evidence>
<evidence type="ECO:0000256" key="4">
    <source>
        <dbReference type="PIRSR" id="PIRSR604808-2"/>
    </source>
</evidence>
<gene>
    <name evidence="6" type="ORF">DACRYDRAFT_25181</name>
</gene>
<dbReference type="PANTHER" id="PTHR22748">
    <property type="entry name" value="AP ENDONUCLEASE"/>
    <property type="match status" value="1"/>
</dbReference>
<feature type="binding site" evidence="4">
    <location>
        <position position="37"/>
    </location>
    <ligand>
        <name>Mg(2+)</name>
        <dbReference type="ChEBI" id="CHEBI:18420"/>
        <label>1</label>
    </ligand>
</feature>
<feature type="binding site" evidence="4">
    <location>
        <position position="72"/>
    </location>
    <ligand>
        <name>Mg(2+)</name>
        <dbReference type="ChEBI" id="CHEBI:18420"/>
        <label>1</label>
    </ligand>
</feature>
<dbReference type="GO" id="GO:0003906">
    <property type="term" value="F:DNA-(apurinic or apyrimidinic site) endonuclease activity"/>
    <property type="evidence" value="ECO:0007669"/>
    <property type="project" value="TreeGrafter"/>
</dbReference>
<name>M5G0Y6_DACPD</name>
<evidence type="ECO:0008006" key="8">
    <source>
        <dbReference type="Google" id="ProtNLM"/>
    </source>
</evidence>
<keyword evidence="4" id="KW-0464">Manganese</keyword>
<dbReference type="InterPro" id="IPR036691">
    <property type="entry name" value="Endo/exonu/phosph_ase_sf"/>
</dbReference>
<dbReference type="GO" id="GO:0006284">
    <property type="term" value="P:base-excision repair"/>
    <property type="evidence" value="ECO:0007669"/>
    <property type="project" value="TreeGrafter"/>
</dbReference>
<dbReference type="OrthoDB" id="3357826at2759"/>
<evidence type="ECO:0000313" key="7">
    <source>
        <dbReference type="Proteomes" id="UP000030653"/>
    </source>
</evidence>
<evidence type="ECO:0000313" key="6">
    <source>
        <dbReference type="EMBL" id="EJT97447.1"/>
    </source>
</evidence>
<keyword evidence="7" id="KW-1185">Reference proteome</keyword>
<sequence>MSKRNLAISETRLVRTPTTNSKSKRDGEDITCVISWNVETPVPFLDLHHTVSSAGMSSYLEWDWPEFICLQEVRARPSDKDWMMAMCTAANGVSPLDRDGEMERREDGGLTYTAYWVLNVSRCRQRRYGVCTLVAHLWVKWFDGWELVNVYALNGSDFPWVDPRMEGDLLAKLLPQKTRNERKREFNMLLLEEIKKMRALGLRLVLIGDFNISLAKVDCYPCLRMQYPHALARKQFNEVFIPQAKVVDVYRAFYGSQKAYSWFAKGKPVGSDAARVDYALVDCQLIGEKGEGRVMGTGYGRKNVRTSDHGIVWLDMCGMNNLGLSEARAQE</sequence>
<feature type="binding site" evidence="4">
    <location>
        <position position="209"/>
    </location>
    <ligand>
        <name>Mg(2+)</name>
        <dbReference type="ChEBI" id="CHEBI:18420"/>
        <label>1</label>
    </ligand>
</feature>
<dbReference type="AlphaFoldDB" id="M5G0Y6"/>
<dbReference type="HOGENOM" id="CLU_060600_0_0_1"/>
<dbReference type="InterPro" id="IPR004808">
    <property type="entry name" value="AP_endonuc_1"/>
</dbReference>
<dbReference type="GO" id="GO:0046872">
    <property type="term" value="F:metal ion binding"/>
    <property type="evidence" value="ECO:0007669"/>
    <property type="project" value="UniProtKB-KW"/>
</dbReference>
<dbReference type="RefSeq" id="XP_040624345.1">
    <property type="nucleotide sequence ID" value="XM_040774048.1"/>
</dbReference>
<feature type="site" description="Interaction with DNA substrate" evidence="5">
    <location>
        <position position="309"/>
    </location>
</feature>
<evidence type="ECO:0000256" key="3">
    <source>
        <dbReference type="ARBA" id="ARBA00022842"/>
    </source>
</evidence>
<dbReference type="PANTHER" id="PTHR22748:SF6">
    <property type="entry name" value="DNA-(APURINIC OR APYRIMIDINIC SITE) ENDONUCLEASE"/>
    <property type="match status" value="1"/>
</dbReference>
<feature type="binding site" evidence="4">
    <location>
        <position position="211"/>
    </location>
    <ligand>
        <name>Mg(2+)</name>
        <dbReference type="ChEBI" id="CHEBI:18420"/>
        <label>1</label>
    </ligand>
</feature>
<keyword evidence="2" id="KW-0378">Hydrolase</keyword>
<feature type="site" description="Important for catalytic activity" evidence="5">
    <location>
        <position position="277"/>
    </location>
</feature>
<evidence type="ECO:0000256" key="1">
    <source>
        <dbReference type="ARBA" id="ARBA00022723"/>
    </source>
</evidence>
<dbReference type="EMBL" id="JH795877">
    <property type="protein sequence ID" value="EJT97447.1"/>
    <property type="molecule type" value="Genomic_DNA"/>
</dbReference>
<dbReference type="GO" id="GO:0008081">
    <property type="term" value="F:phosphoric diester hydrolase activity"/>
    <property type="evidence" value="ECO:0007669"/>
    <property type="project" value="TreeGrafter"/>
</dbReference>
<dbReference type="GO" id="GO:0008311">
    <property type="term" value="F:double-stranded DNA 3'-5' DNA exonuclease activity"/>
    <property type="evidence" value="ECO:0007669"/>
    <property type="project" value="TreeGrafter"/>
</dbReference>
<feature type="binding site" evidence="4">
    <location>
        <position position="309"/>
    </location>
    <ligand>
        <name>Mg(2+)</name>
        <dbReference type="ChEBI" id="CHEBI:18420"/>
        <label>2</label>
    </ligand>
</feature>
<feature type="binding site" evidence="4">
    <location>
        <position position="308"/>
    </location>
    <ligand>
        <name>Mg(2+)</name>
        <dbReference type="ChEBI" id="CHEBI:18420"/>
        <label>1</label>
    </ligand>
</feature>
<dbReference type="Proteomes" id="UP000030653">
    <property type="component" value="Unassembled WGS sequence"/>
</dbReference>
<evidence type="ECO:0000256" key="5">
    <source>
        <dbReference type="PIRSR" id="PIRSR604808-3"/>
    </source>
</evidence>
<reference evidence="6 7" key="1">
    <citation type="journal article" date="2012" name="Science">
        <title>The Paleozoic origin of enzymatic lignin decomposition reconstructed from 31 fungal genomes.</title>
        <authorList>
            <person name="Floudas D."/>
            <person name="Binder M."/>
            <person name="Riley R."/>
            <person name="Barry K."/>
            <person name="Blanchette R.A."/>
            <person name="Henrissat B."/>
            <person name="Martinez A.T."/>
            <person name="Otillar R."/>
            <person name="Spatafora J.W."/>
            <person name="Yadav J.S."/>
            <person name="Aerts A."/>
            <person name="Benoit I."/>
            <person name="Boyd A."/>
            <person name="Carlson A."/>
            <person name="Copeland A."/>
            <person name="Coutinho P.M."/>
            <person name="de Vries R.P."/>
            <person name="Ferreira P."/>
            <person name="Findley K."/>
            <person name="Foster B."/>
            <person name="Gaskell J."/>
            <person name="Glotzer D."/>
            <person name="Gorecki P."/>
            <person name="Heitman J."/>
            <person name="Hesse C."/>
            <person name="Hori C."/>
            <person name="Igarashi K."/>
            <person name="Jurgens J.A."/>
            <person name="Kallen N."/>
            <person name="Kersten P."/>
            <person name="Kohler A."/>
            <person name="Kuees U."/>
            <person name="Kumar T.K.A."/>
            <person name="Kuo A."/>
            <person name="LaButti K."/>
            <person name="Larrondo L.F."/>
            <person name="Lindquist E."/>
            <person name="Ling A."/>
            <person name="Lombard V."/>
            <person name="Lucas S."/>
            <person name="Lundell T."/>
            <person name="Martin R."/>
            <person name="McLaughlin D.J."/>
            <person name="Morgenstern I."/>
            <person name="Morin E."/>
            <person name="Murat C."/>
            <person name="Nagy L.G."/>
            <person name="Nolan M."/>
            <person name="Ohm R.A."/>
            <person name="Patyshakuliyeva A."/>
            <person name="Rokas A."/>
            <person name="Ruiz-Duenas F.J."/>
            <person name="Sabat G."/>
            <person name="Salamov A."/>
            <person name="Samejima M."/>
            <person name="Schmutz J."/>
            <person name="Slot J.C."/>
            <person name="St John F."/>
            <person name="Stenlid J."/>
            <person name="Sun H."/>
            <person name="Sun S."/>
            <person name="Syed K."/>
            <person name="Tsang A."/>
            <person name="Wiebenga A."/>
            <person name="Young D."/>
            <person name="Pisabarro A."/>
            <person name="Eastwood D.C."/>
            <person name="Martin F."/>
            <person name="Cullen D."/>
            <person name="Grigoriev I.V."/>
            <person name="Hibbett D.S."/>
        </authorList>
    </citation>
    <scope>NUCLEOTIDE SEQUENCE [LARGE SCALE GENOMIC DNA]</scope>
    <source>
        <strain evidence="6 7">DJM-731 SS1</strain>
    </source>
</reference>